<evidence type="ECO:0000313" key="12">
    <source>
        <dbReference type="EMBL" id="KXU14310.1"/>
    </source>
</evidence>
<evidence type="ECO:0000259" key="11">
    <source>
        <dbReference type="Pfam" id="PF00999"/>
    </source>
</evidence>
<dbReference type="RefSeq" id="WP_061866215.1">
    <property type="nucleotide sequence ID" value="NZ_KQ970805.1"/>
</dbReference>
<reference evidence="12 13" key="1">
    <citation type="submission" date="2016-01" db="EMBL/GenBank/DDBJ databases">
        <title>Highly variable Streptococcus oralis are common among viridans streptococci isolated from primates.</title>
        <authorList>
            <person name="Denapaite D."/>
            <person name="Rieger M."/>
            <person name="Koendgen S."/>
            <person name="Brueckner R."/>
            <person name="Ochigava I."/>
            <person name="Kappeler P."/>
            <person name="Maetz-Rensing K."/>
            <person name="Leendertz F."/>
            <person name="Hakenbeck R."/>
        </authorList>
    </citation>
    <scope>NUCLEOTIDE SEQUENCE [LARGE SCALE GENOMIC DNA]</scope>
    <source>
        <strain evidence="12 13">DD17</strain>
    </source>
</reference>
<dbReference type="PANTHER" id="PTHR10110">
    <property type="entry name" value="SODIUM/HYDROGEN EXCHANGER"/>
    <property type="match status" value="1"/>
</dbReference>
<keyword evidence="4 10" id="KW-0812">Transmembrane</keyword>
<dbReference type="GO" id="GO:0015385">
    <property type="term" value="F:sodium:proton antiporter activity"/>
    <property type="evidence" value="ECO:0007669"/>
    <property type="project" value="InterPro"/>
</dbReference>
<dbReference type="GO" id="GO:0098719">
    <property type="term" value="P:sodium ion import across plasma membrane"/>
    <property type="evidence" value="ECO:0007669"/>
    <property type="project" value="TreeGrafter"/>
</dbReference>
<keyword evidence="2" id="KW-0813">Transport</keyword>
<keyword evidence="5 10" id="KW-1133">Transmembrane helix</keyword>
<keyword evidence="7" id="KW-0406">Ion transport</keyword>
<sequence length="684" mass="77421">MELLIYLILFLTVLIISSTVNKLLPFLPLPLVQILLGVLIGLFLPNGEFHLNTELFLALVIGPLLFREAEEADITAILKHWRIIIYLIFPVIFLSTLSLGGLAHFLWDSLPLAACLAVGAALGPTDLVAFASLSERFTFPKRVSNILKGEGLLNDASGLVAFQVALTAWTTGIFSLGQAGSSLAFSIVGGFAVGVVTAMFNRLLHTFLLSVRATDIASELLLELSLPLMTFFIAEEVHVSGIIAVVVAGILKASRFKKITLLEAQVDTVTDTVWHTVTFMLNGSVFVLLGIELEMIAEPILRSPLYNNLLLVASIFLLTLILFVIRFLMIYGFYALRTKRLKKKLHKYTKDMFLLTFSGVKGTVSIATILLIPTRLEQEYPLLLFLVAGVTLVSFLTGLLALPHLSEEQEENKDYLMHIAILNEVTMELERELEGNKNKLPLYAAIDNYHGRIENLILNQENKDAQEDWEALKLLILSIENDGLEQAYEEGKIGERGYRVYQRYLRNMEQGINRKIASRLTYYFLVSFRLVRFLVHELLTFGGTIRRLNDKEKQRLRALDYDQIAELYLANTEIIIESLENLKGVYKSSLISFMQDSRLRETAIIGSGAFVERVINRIKPTNIDEMLRGYYLERKVIFEYEEHKLITAKYAKKLRQNVNNLENYSLKEAANTLPYDMVELVRRK</sequence>
<evidence type="ECO:0000256" key="3">
    <source>
        <dbReference type="ARBA" id="ARBA00022475"/>
    </source>
</evidence>
<dbReference type="InterPro" id="IPR018422">
    <property type="entry name" value="Cation/H_exchanger_CPA1"/>
</dbReference>
<dbReference type="EMBL" id="LQZE01000318">
    <property type="protein sequence ID" value="KXU14310.1"/>
    <property type="molecule type" value="Genomic_DNA"/>
</dbReference>
<feature type="transmembrane region" description="Helical" evidence="10">
    <location>
        <begin position="111"/>
        <end position="133"/>
    </location>
</feature>
<feature type="transmembrane region" description="Helical" evidence="10">
    <location>
        <begin position="183"/>
        <end position="204"/>
    </location>
</feature>
<dbReference type="Gene3D" id="6.10.140.1330">
    <property type="match status" value="1"/>
</dbReference>
<evidence type="ECO:0000256" key="1">
    <source>
        <dbReference type="ARBA" id="ARBA00004651"/>
    </source>
</evidence>
<proteinExistence type="predicted"/>
<gene>
    <name evidence="12" type="ORF">SORDD17_01463</name>
</gene>
<feature type="domain" description="Cation/H+ exchanger transmembrane" evidence="11">
    <location>
        <begin position="13"/>
        <end position="396"/>
    </location>
</feature>
<feature type="transmembrane region" description="Helical" evidence="10">
    <location>
        <begin position="311"/>
        <end position="331"/>
    </location>
</feature>
<feature type="transmembrane region" description="Helical" evidence="10">
    <location>
        <begin position="380"/>
        <end position="402"/>
    </location>
</feature>
<feature type="transmembrane region" description="Helical" evidence="10">
    <location>
        <begin position="224"/>
        <end position="251"/>
    </location>
</feature>
<feature type="transmembrane region" description="Helical" evidence="10">
    <location>
        <begin position="352"/>
        <end position="374"/>
    </location>
</feature>
<dbReference type="GO" id="GO:0015386">
    <property type="term" value="F:potassium:proton antiporter activity"/>
    <property type="evidence" value="ECO:0007669"/>
    <property type="project" value="TreeGrafter"/>
</dbReference>
<accession>A0A139RHU2</accession>
<evidence type="ECO:0000256" key="8">
    <source>
        <dbReference type="ARBA" id="ARBA00023136"/>
    </source>
</evidence>
<dbReference type="PATRIC" id="fig|1303.87.peg.1756"/>
<evidence type="ECO:0000256" key="5">
    <source>
        <dbReference type="ARBA" id="ARBA00022989"/>
    </source>
</evidence>
<evidence type="ECO:0000256" key="6">
    <source>
        <dbReference type="ARBA" id="ARBA00023053"/>
    </source>
</evidence>
<dbReference type="Proteomes" id="UP000072989">
    <property type="component" value="Unassembled WGS sequence"/>
</dbReference>
<dbReference type="Pfam" id="PF00999">
    <property type="entry name" value="Na_H_Exchanger"/>
    <property type="match status" value="1"/>
</dbReference>
<protein>
    <submittedName>
        <fullName evidence="12">Na+/H+ antiporter</fullName>
    </submittedName>
</protein>
<name>A0A139RHU2_STROR</name>
<comment type="subcellular location">
    <subcellularLocation>
        <location evidence="1">Cell membrane</location>
        <topology evidence="1">Multi-pass membrane protein</topology>
    </subcellularLocation>
</comment>
<dbReference type="AlphaFoldDB" id="A0A139RHU2"/>
<dbReference type="InterPro" id="IPR006153">
    <property type="entry name" value="Cation/H_exchanger_TM"/>
</dbReference>
<comment type="caution">
    <text evidence="12">The sequence shown here is derived from an EMBL/GenBank/DDBJ whole genome shotgun (WGS) entry which is preliminary data.</text>
</comment>
<evidence type="ECO:0000256" key="10">
    <source>
        <dbReference type="SAM" id="Phobius"/>
    </source>
</evidence>
<evidence type="ECO:0000313" key="13">
    <source>
        <dbReference type="Proteomes" id="UP000072989"/>
    </source>
</evidence>
<keyword evidence="6" id="KW-0915">Sodium</keyword>
<feature type="transmembrane region" description="Helical" evidence="10">
    <location>
        <begin position="83"/>
        <end position="105"/>
    </location>
</feature>
<dbReference type="GO" id="GO:0051453">
    <property type="term" value="P:regulation of intracellular pH"/>
    <property type="evidence" value="ECO:0007669"/>
    <property type="project" value="TreeGrafter"/>
</dbReference>
<keyword evidence="9" id="KW-0739">Sodium transport</keyword>
<evidence type="ECO:0000256" key="2">
    <source>
        <dbReference type="ARBA" id="ARBA00022448"/>
    </source>
</evidence>
<dbReference type="GO" id="GO:0005886">
    <property type="term" value="C:plasma membrane"/>
    <property type="evidence" value="ECO:0007669"/>
    <property type="project" value="UniProtKB-SubCell"/>
</dbReference>
<organism evidence="12 13">
    <name type="scientific">Streptococcus oralis</name>
    <dbReference type="NCBI Taxonomy" id="1303"/>
    <lineage>
        <taxon>Bacteria</taxon>
        <taxon>Bacillati</taxon>
        <taxon>Bacillota</taxon>
        <taxon>Bacilli</taxon>
        <taxon>Lactobacillales</taxon>
        <taxon>Streptococcaceae</taxon>
        <taxon>Streptococcus</taxon>
    </lineage>
</organism>
<dbReference type="PANTHER" id="PTHR10110:SF86">
    <property type="entry name" value="SODIUM_HYDROGEN EXCHANGER 7"/>
    <property type="match status" value="1"/>
</dbReference>
<evidence type="ECO:0000256" key="7">
    <source>
        <dbReference type="ARBA" id="ARBA00023065"/>
    </source>
</evidence>
<evidence type="ECO:0000256" key="9">
    <source>
        <dbReference type="ARBA" id="ARBA00023201"/>
    </source>
</evidence>
<feature type="transmembrane region" description="Helical" evidence="10">
    <location>
        <begin position="272"/>
        <end position="291"/>
    </location>
</feature>
<feature type="transmembrane region" description="Helical" evidence="10">
    <location>
        <begin position="28"/>
        <end position="45"/>
    </location>
</feature>
<evidence type="ECO:0000256" key="4">
    <source>
        <dbReference type="ARBA" id="ARBA00022692"/>
    </source>
</evidence>
<keyword evidence="8 10" id="KW-0472">Membrane</keyword>
<keyword evidence="3" id="KW-1003">Cell membrane</keyword>